<dbReference type="InterPro" id="IPR036890">
    <property type="entry name" value="HATPase_C_sf"/>
</dbReference>
<evidence type="ECO:0008006" key="3">
    <source>
        <dbReference type="Google" id="ProtNLM"/>
    </source>
</evidence>
<dbReference type="RefSeq" id="WP_021171233.1">
    <property type="nucleotide sequence ID" value="NZ_CTRP01000016.1"/>
</dbReference>
<name>A0A0U1L664_9FIRM</name>
<dbReference type="Proteomes" id="UP000049855">
    <property type="component" value="Unassembled WGS sequence"/>
</dbReference>
<gene>
    <name evidence="1" type="ORF">SpAn4DRAFT_4369</name>
</gene>
<dbReference type="Gene3D" id="3.30.565.10">
    <property type="entry name" value="Histidine kinase-like ATPase, C-terminal domain"/>
    <property type="match status" value="1"/>
</dbReference>
<dbReference type="SUPFAM" id="SSF55874">
    <property type="entry name" value="ATPase domain of HSP90 chaperone/DNA topoisomerase II/histidine kinase"/>
    <property type="match status" value="1"/>
</dbReference>
<evidence type="ECO:0000313" key="2">
    <source>
        <dbReference type="Proteomes" id="UP000049855"/>
    </source>
</evidence>
<keyword evidence="2" id="KW-1185">Reference proteome</keyword>
<evidence type="ECO:0000313" key="1">
    <source>
        <dbReference type="EMBL" id="CQR75005.1"/>
    </source>
</evidence>
<organism evidence="1 2">
    <name type="scientific">Sporomusa ovata</name>
    <dbReference type="NCBI Taxonomy" id="2378"/>
    <lineage>
        <taxon>Bacteria</taxon>
        <taxon>Bacillati</taxon>
        <taxon>Bacillota</taxon>
        <taxon>Negativicutes</taxon>
        <taxon>Selenomonadales</taxon>
        <taxon>Sporomusaceae</taxon>
        <taxon>Sporomusa</taxon>
    </lineage>
</organism>
<accession>A0A0U1L664</accession>
<sequence>MEQKLVFFPLLNIWTQATDELFKTLIDLNLGQELVISLQYVSFLRPAGIIMLLLTALEGAKITKQPVRIVDINKSLLSYLERIDFFKFKFVYTLEELPWWQKLNRNNNSKRIIEITRLECPHEISSVIAKTRMILKEWFPDSMYDDYCDSVTNVLMEICGNSIEHSVLPGEISECYYVLQLYERGEIGVSIAIGDIGIGIRKHITQVHNIEKKFDSYYIERALLGLSGRLDGTGGMGLRRVRQITDNYKGQLFLRSGKGVVKIENNKFSRHDFLYNFSGTQCSINLHPKPRPNLEILY</sequence>
<reference evidence="2" key="1">
    <citation type="submission" date="2015-03" db="EMBL/GenBank/DDBJ databases">
        <authorList>
            <person name="Nijsse Bart"/>
        </authorList>
    </citation>
    <scope>NUCLEOTIDE SEQUENCE [LARGE SCALE GENOMIC DNA]</scope>
</reference>
<dbReference type="EMBL" id="CTRP01000016">
    <property type="protein sequence ID" value="CQR75005.1"/>
    <property type="molecule type" value="Genomic_DNA"/>
</dbReference>
<dbReference type="AlphaFoldDB" id="A0A0U1L664"/>
<proteinExistence type="predicted"/>
<protein>
    <recommendedName>
        <fullName evidence="3">Histidine kinase/HSP90-like ATPase domain-containing protein</fullName>
    </recommendedName>
</protein>